<accession>A0AAD4I0I2</accession>
<dbReference type="Pfam" id="PF11951">
    <property type="entry name" value="Fungal_trans_2"/>
    <property type="match status" value="1"/>
</dbReference>
<gene>
    <name evidence="2" type="ORF">NEMBOFW57_004480</name>
</gene>
<proteinExistence type="predicted"/>
<dbReference type="GO" id="GO:0000981">
    <property type="term" value="F:DNA-binding transcription factor activity, RNA polymerase II-specific"/>
    <property type="evidence" value="ECO:0007669"/>
    <property type="project" value="TreeGrafter"/>
</dbReference>
<keyword evidence="1" id="KW-0539">Nucleus</keyword>
<protein>
    <submittedName>
        <fullName evidence="2">Uncharacterized protein</fullName>
    </submittedName>
</protein>
<evidence type="ECO:0000256" key="1">
    <source>
        <dbReference type="ARBA" id="ARBA00023242"/>
    </source>
</evidence>
<name>A0AAD4I0I2_9PEZI</name>
<organism evidence="2 3">
    <name type="scientific">Staphylotrichum longicolle</name>
    <dbReference type="NCBI Taxonomy" id="669026"/>
    <lineage>
        <taxon>Eukaryota</taxon>
        <taxon>Fungi</taxon>
        <taxon>Dikarya</taxon>
        <taxon>Ascomycota</taxon>
        <taxon>Pezizomycotina</taxon>
        <taxon>Sordariomycetes</taxon>
        <taxon>Sordariomycetidae</taxon>
        <taxon>Sordariales</taxon>
        <taxon>Chaetomiaceae</taxon>
        <taxon>Staphylotrichum</taxon>
    </lineage>
</organism>
<evidence type="ECO:0000313" key="3">
    <source>
        <dbReference type="Proteomes" id="UP001197093"/>
    </source>
</evidence>
<dbReference type="PANTHER" id="PTHR47657:SF14">
    <property type="entry name" value="ZN(2)-C6 FUNGAL-TYPE DOMAIN-CONTAINING PROTEIN"/>
    <property type="match status" value="1"/>
</dbReference>
<sequence length="162" mass="17928">MDLACQYRKKKDPGCSEERLEFSGLANTLTPTELELFNHYLEHTSKDPSVDSHDQYALQIGIPTLACQSNPLMKSVLALAAVCKCSDLINQTSPSPDESDRALVVHFLSLGHQYHSEALREVQATLHDAGNYDRILANAAMMGMLRSAKSNADCRLKSQLHL</sequence>
<dbReference type="Proteomes" id="UP001197093">
    <property type="component" value="Unassembled WGS sequence"/>
</dbReference>
<dbReference type="AlphaFoldDB" id="A0AAD4I0I2"/>
<comment type="caution">
    <text evidence="2">The sequence shown here is derived from an EMBL/GenBank/DDBJ whole genome shotgun (WGS) entry which is preliminary data.</text>
</comment>
<dbReference type="InterPro" id="IPR021858">
    <property type="entry name" value="Fun_TF"/>
</dbReference>
<keyword evidence="3" id="KW-1185">Reference proteome</keyword>
<reference evidence="2" key="1">
    <citation type="submission" date="2023-02" db="EMBL/GenBank/DDBJ databases">
        <authorList>
            <person name="Palmer J.M."/>
        </authorList>
    </citation>
    <scope>NUCLEOTIDE SEQUENCE</scope>
    <source>
        <strain evidence="2">FW57</strain>
    </source>
</reference>
<dbReference type="PANTHER" id="PTHR47657">
    <property type="entry name" value="STEROL REGULATORY ELEMENT-BINDING PROTEIN ECM22"/>
    <property type="match status" value="1"/>
</dbReference>
<dbReference type="InterPro" id="IPR052400">
    <property type="entry name" value="Zn2-C6_fungal_TF"/>
</dbReference>
<dbReference type="EMBL" id="JAHCVI010000001">
    <property type="protein sequence ID" value="KAG7294409.1"/>
    <property type="molecule type" value="Genomic_DNA"/>
</dbReference>
<evidence type="ECO:0000313" key="2">
    <source>
        <dbReference type="EMBL" id="KAG7294409.1"/>
    </source>
</evidence>